<evidence type="ECO:0000256" key="4">
    <source>
        <dbReference type="ARBA" id="ARBA00022692"/>
    </source>
</evidence>
<protein>
    <submittedName>
        <fullName evidence="9">Mg2+ transporter-C (MgtC) family protein</fullName>
    </submittedName>
</protein>
<dbReference type="InterPro" id="IPR003416">
    <property type="entry name" value="MgtC/SapB/SrpB/YhiD_fam"/>
</dbReference>
<dbReference type="InterPro" id="IPR049177">
    <property type="entry name" value="MgtC_SapB_SrpB_YhiD_N"/>
</dbReference>
<dbReference type="Proteomes" id="UP001206128">
    <property type="component" value="Unassembled WGS sequence"/>
</dbReference>
<feature type="transmembrane region" description="Helical" evidence="7">
    <location>
        <begin position="82"/>
        <end position="100"/>
    </location>
</feature>
<keyword evidence="5 7" id="KW-1133">Transmembrane helix</keyword>
<feature type="transmembrane region" description="Helical" evidence="7">
    <location>
        <begin position="43"/>
        <end position="62"/>
    </location>
</feature>
<keyword evidence="3" id="KW-1003">Cell membrane</keyword>
<keyword evidence="10" id="KW-1185">Reference proteome</keyword>
<evidence type="ECO:0000256" key="5">
    <source>
        <dbReference type="ARBA" id="ARBA00022989"/>
    </source>
</evidence>
<evidence type="ECO:0000313" key="9">
    <source>
        <dbReference type="EMBL" id="MCP2169451.1"/>
    </source>
</evidence>
<gene>
    <name evidence="9" type="ORF">LX83_006336</name>
</gene>
<comment type="caution">
    <text evidence="9">The sequence shown here is derived from an EMBL/GenBank/DDBJ whole genome shotgun (WGS) entry which is preliminary data.</text>
</comment>
<dbReference type="PANTHER" id="PTHR33778">
    <property type="entry name" value="PROTEIN MGTC"/>
    <property type="match status" value="1"/>
</dbReference>
<evidence type="ECO:0000256" key="6">
    <source>
        <dbReference type="ARBA" id="ARBA00023136"/>
    </source>
</evidence>
<dbReference type="GO" id="GO:0005886">
    <property type="term" value="C:plasma membrane"/>
    <property type="evidence" value="ECO:0007669"/>
    <property type="project" value="UniProtKB-SubCell"/>
</dbReference>
<dbReference type="PRINTS" id="PR01837">
    <property type="entry name" value="MGTCSAPBPROT"/>
</dbReference>
<evidence type="ECO:0000256" key="7">
    <source>
        <dbReference type="SAM" id="Phobius"/>
    </source>
</evidence>
<organism evidence="9 10">
    <name type="scientific">Goodfellowiella coeruleoviolacea</name>
    <dbReference type="NCBI Taxonomy" id="334858"/>
    <lineage>
        <taxon>Bacteria</taxon>
        <taxon>Bacillati</taxon>
        <taxon>Actinomycetota</taxon>
        <taxon>Actinomycetes</taxon>
        <taxon>Pseudonocardiales</taxon>
        <taxon>Pseudonocardiaceae</taxon>
        <taxon>Goodfellowiella</taxon>
    </lineage>
</organism>
<dbReference type="AlphaFoldDB" id="A0AAE3GJP1"/>
<feature type="domain" description="MgtC/SapB/SrpB/YhiD N-terminal" evidence="8">
    <location>
        <begin position="22"/>
        <end position="149"/>
    </location>
</feature>
<evidence type="ECO:0000259" key="8">
    <source>
        <dbReference type="Pfam" id="PF02308"/>
    </source>
</evidence>
<evidence type="ECO:0000256" key="2">
    <source>
        <dbReference type="ARBA" id="ARBA00009298"/>
    </source>
</evidence>
<dbReference type="Pfam" id="PF02308">
    <property type="entry name" value="MgtC"/>
    <property type="match status" value="1"/>
</dbReference>
<dbReference type="RefSeq" id="WP_407649709.1">
    <property type="nucleotide sequence ID" value="NZ_JAMTCK010000018.1"/>
</dbReference>
<reference evidence="9" key="1">
    <citation type="submission" date="2022-06" db="EMBL/GenBank/DDBJ databases">
        <title>Genomic Encyclopedia of Archaeal and Bacterial Type Strains, Phase II (KMG-II): from individual species to whole genera.</title>
        <authorList>
            <person name="Goeker M."/>
        </authorList>
    </citation>
    <scope>NUCLEOTIDE SEQUENCE</scope>
    <source>
        <strain evidence="9">DSM 43935</strain>
    </source>
</reference>
<comment type="similarity">
    <text evidence="2">Belongs to the MgtC/SapB family.</text>
</comment>
<sequence length="270" mass="28281">MNGSLSIFGQTTGQGWTQLALLTLALVLSSLIGLERELRQKNAGLRTHTLVGLGSALFLMVSKYGFGDVLQAGLVNLDPSRMAAQIVSGIGFIGGGLIFVRRDVVRGLTTAAVVWVTAAVGCACGAGLPLLALFVTLAHFAVVYGYPPLIRLLTRSQSTSVLLRLHYVDGQGVLRQVLSTVTSQGFSVAESSTERRSPLDDGQAFAGQQDFPGQGFTGQSGAVSTLRHAVDLRLRVVGVTRVGVDNLLVALSELPGVLSVVTGDMDDSGE</sequence>
<keyword evidence="4 7" id="KW-0812">Transmembrane</keyword>
<evidence type="ECO:0000256" key="3">
    <source>
        <dbReference type="ARBA" id="ARBA00022475"/>
    </source>
</evidence>
<proteinExistence type="inferred from homology"/>
<feature type="transmembrane region" description="Helical" evidence="7">
    <location>
        <begin position="112"/>
        <end position="145"/>
    </location>
</feature>
<keyword evidence="6 7" id="KW-0472">Membrane</keyword>
<evidence type="ECO:0000313" key="10">
    <source>
        <dbReference type="Proteomes" id="UP001206128"/>
    </source>
</evidence>
<feature type="transmembrane region" description="Helical" evidence="7">
    <location>
        <begin position="15"/>
        <end position="34"/>
    </location>
</feature>
<evidence type="ECO:0000256" key="1">
    <source>
        <dbReference type="ARBA" id="ARBA00004651"/>
    </source>
</evidence>
<name>A0AAE3GJP1_9PSEU</name>
<accession>A0AAE3GJP1</accession>
<dbReference type="EMBL" id="JAMTCK010000018">
    <property type="protein sequence ID" value="MCP2169451.1"/>
    <property type="molecule type" value="Genomic_DNA"/>
</dbReference>
<dbReference type="PANTHER" id="PTHR33778:SF1">
    <property type="entry name" value="MAGNESIUM TRANSPORTER YHID-RELATED"/>
    <property type="match status" value="1"/>
</dbReference>
<comment type="subcellular location">
    <subcellularLocation>
        <location evidence="1">Cell membrane</location>
        <topology evidence="1">Multi-pass membrane protein</topology>
    </subcellularLocation>
</comment>